<dbReference type="Pfam" id="PF03219">
    <property type="entry name" value="TLC"/>
    <property type="match status" value="1"/>
</dbReference>
<dbReference type="Proteomes" id="UP000238426">
    <property type="component" value="Unassembled WGS sequence"/>
</dbReference>
<feature type="transmembrane region" description="Helical" evidence="8">
    <location>
        <begin position="177"/>
        <end position="197"/>
    </location>
</feature>
<dbReference type="EMBL" id="PXOQ01000009">
    <property type="protein sequence ID" value="PSG88212.1"/>
    <property type="molecule type" value="Genomic_DNA"/>
</dbReference>
<feature type="transmembrane region" description="Helical" evidence="8">
    <location>
        <begin position="84"/>
        <end position="108"/>
    </location>
</feature>
<feature type="transmembrane region" description="Helical" evidence="8">
    <location>
        <begin position="53"/>
        <end position="72"/>
    </location>
</feature>
<reference evidence="9 10" key="1">
    <citation type="submission" date="2018-03" db="EMBL/GenBank/DDBJ databases">
        <title>Mesoflavibacter sp. HG37 and Mesoflavibacter sp. HG96 sp.nov., two marine bacteria isolated from seawater of Western Pacific Ocean.</title>
        <authorList>
            <person name="Cheng H."/>
            <person name="Wu Y.-H."/>
            <person name="Guo L.-L."/>
            <person name="Xu X.-W."/>
        </authorList>
    </citation>
    <scope>NUCLEOTIDE SEQUENCE [LARGE SCALE GENOMIC DNA]</scope>
    <source>
        <strain evidence="9 10">KCTC 32269</strain>
    </source>
</reference>
<feature type="transmembrane region" description="Helical" evidence="8">
    <location>
        <begin position="364"/>
        <end position="385"/>
    </location>
</feature>
<feature type="transmembrane region" description="Helical" evidence="8">
    <location>
        <begin position="270"/>
        <end position="290"/>
    </location>
</feature>
<dbReference type="SUPFAM" id="SSF48371">
    <property type="entry name" value="ARM repeat"/>
    <property type="match status" value="1"/>
</dbReference>
<dbReference type="CDD" id="cd06174">
    <property type="entry name" value="MFS"/>
    <property type="match status" value="1"/>
</dbReference>
<dbReference type="RefSeq" id="WP_106463352.1">
    <property type="nucleotide sequence ID" value="NZ_PXOQ01000009.1"/>
</dbReference>
<dbReference type="PANTHER" id="PTHR43596:SF1">
    <property type="entry name" value="ADP,ATP CARRIER PROTEIN"/>
    <property type="match status" value="1"/>
</dbReference>
<proteinExistence type="inferred from homology"/>
<evidence type="ECO:0000313" key="9">
    <source>
        <dbReference type="EMBL" id="PSG88212.1"/>
    </source>
</evidence>
<dbReference type="Gene3D" id="1.25.10.10">
    <property type="entry name" value="Leucine-rich Repeat Variant"/>
    <property type="match status" value="1"/>
</dbReference>
<dbReference type="InterPro" id="IPR004667">
    <property type="entry name" value="ADP_ATP_car_bac_type"/>
</dbReference>
<organism evidence="9 10">
    <name type="scientific">Aurantibacter aestuarii</name>
    <dbReference type="NCBI Taxonomy" id="1266046"/>
    <lineage>
        <taxon>Bacteria</taxon>
        <taxon>Pseudomonadati</taxon>
        <taxon>Bacteroidota</taxon>
        <taxon>Flavobacteriia</taxon>
        <taxon>Flavobacteriales</taxon>
        <taxon>Flavobacteriaceae</taxon>
        <taxon>Aurantibacter</taxon>
    </lineage>
</organism>
<dbReference type="Gene3D" id="1.20.1250.20">
    <property type="entry name" value="MFS general substrate transporter like domains"/>
    <property type="match status" value="1"/>
</dbReference>
<dbReference type="GO" id="GO:0016020">
    <property type="term" value="C:membrane"/>
    <property type="evidence" value="ECO:0007669"/>
    <property type="project" value="UniProtKB-SubCell"/>
</dbReference>
<comment type="similarity">
    <text evidence="8">Belongs to the ADP/ATP translocase tlc family.</text>
</comment>
<dbReference type="GO" id="GO:0005471">
    <property type="term" value="F:ATP:ADP antiporter activity"/>
    <property type="evidence" value="ECO:0007669"/>
    <property type="project" value="InterPro"/>
</dbReference>
<feature type="transmembrane region" description="Helical" evidence="8">
    <location>
        <begin position="21"/>
        <end position="41"/>
    </location>
</feature>
<keyword evidence="6 8" id="KW-1133">Transmembrane helix</keyword>
<evidence type="ECO:0000256" key="1">
    <source>
        <dbReference type="ARBA" id="ARBA00004141"/>
    </source>
</evidence>
<evidence type="ECO:0000256" key="6">
    <source>
        <dbReference type="ARBA" id="ARBA00022989"/>
    </source>
</evidence>
<feature type="transmembrane region" description="Helical" evidence="8">
    <location>
        <begin position="233"/>
        <end position="250"/>
    </location>
</feature>
<dbReference type="PANTHER" id="PTHR43596">
    <property type="entry name" value="ADP,ATP CARRIER PROTEIN"/>
    <property type="match status" value="1"/>
</dbReference>
<sequence length="945" mass="107626">MLKNILYKTFGLRDGEIAISFLMQLYIFIIITVLLIVKPTVNALFLNQLGADNLPYAYLLVALVAVLTTYFYNKILKNNTLVKVAIYALLIFSLIFLVLSVLLQFNIINHFVLYFYYLFVSLFAVIATSQFWMFANMVFNTREAKRLFGFIGAGAIAGGIFGGYLTSIIAASYGNKAVMLLASVLILINIPILRKIYKLRLRKLSIYDRKTHKSNASNVSDSALHLILKSKHLTYLALITGISVIVAKLVDFQFSDFANRSFRDSDSLASFFGFWFSTFNVIALSIQLLLTNRVLTKFGVSTTLLFLPIGIALGSLLFLTFPELWVLVIIKGLDGSFKQSLNKAAFELSIMPISLAVKNQAKSFIDVAVDSVATGIAGFLLIFLIRKLNLPTSYITVIILLFVLIWIVLIFKLREAYYNSFRENIKQTLIKSDSDKRFKIKKETTILTAQNIINSGDEEDILVLLNRINTVKLKALKTSIISLLKHPSNRVKKAAIHQLYNYEKNTALKEVEALLQINDDALIYSVLEYLLHHTYKDDKNIFNRYLNHENDYLANAILLCLAKDAKNNYSLANYYNLEKRIGEKVKELSTPEGFTRKESIAELLITISYSGITKFYSFISVHFNNKDPYIVNHAIKAAGITKDEQFISSLLQFLKEKPHRKIAIKALKNYGLAIAENLLMIKEIENLDDDIKKNIPKLIQSFKSQSSIKLLYKLLKQKDVSIRVQTVVALSKLREKAPDLYINKRVIKSALLRECQFYKNTLSIIAALQLTLEQSNTDANTTDVSTEILIARQGILDILKEQELHSLKCIFKLLSILYNSSDIEMSYHGILSDIKEAKINALEFLDNLLQNQLKTNIFPLLEYYVVKDEEDKTNLKLRTLSEKAYLKLLVKSRGKRLKLEVINLVYYLNEKKYATIIKPLLKHKNSDVKYLAFQALNKITGTTRT</sequence>
<keyword evidence="3 8" id="KW-0812">Transmembrane</keyword>
<dbReference type="GO" id="GO:0005524">
    <property type="term" value="F:ATP binding"/>
    <property type="evidence" value="ECO:0007669"/>
    <property type="project" value="UniProtKB-KW"/>
</dbReference>
<dbReference type="SUPFAM" id="SSF103473">
    <property type="entry name" value="MFS general substrate transporter"/>
    <property type="match status" value="1"/>
</dbReference>
<feature type="transmembrane region" description="Helical" evidence="8">
    <location>
        <begin position="302"/>
        <end position="321"/>
    </location>
</feature>
<dbReference type="InterPro" id="IPR011989">
    <property type="entry name" value="ARM-like"/>
</dbReference>
<evidence type="ECO:0000256" key="7">
    <source>
        <dbReference type="ARBA" id="ARBA00023136"/>
    </source>
</evidence>
<evidence type="ECO:0000256" key="3">
    <source>
        <dbReference type="ARBA" id="ARBA00022692"/>
    </source>
</evidence>
<keyword evidence="7 8" id="KW-0472">Membrane</keyword>
<keyword evidence="10" id="KW-1185">Reference proteome</keyword>
<accession>A0A2T1N8Q1</accession>
<comment type="caution">
    <text evidence="9">The sequence shown here is derived from an EMBL/GenBank/DDBJ whole genome shotgun (WGS) entry which is preliminary data.</text>
</comment>
<keyword evidence="4 8" id="KW-0547">Nucleotide-binding</keyword>
<evidence type="ECO:0000256" key="8">
    <source>
        <dbReference type="RuleBase" id="RU363121"/>
    </source>
</evidence>
<keyword evidence="2 8" id="KW-0813">Transport</keyword>
<name>A0A2T1N8Q1_9FLAO</name>
<dbReference type="OrthoDB" id="1132709at2"/>
<dbReference type="InterPro" id="IPR016024">
    <property type="entry name" value="ARM-type_fold"/>
</dbReference>
<feature type="transmembrane region" description="Helical" evidence="8">
    <location>
        <begin position="147"/>
        <end position="171"/>
    </location>
</feature>
<gene>
    <name evidence="9" type="ORF">C7H52_07860</name>
</gene>
<keyword evidence="5 8" id="KW-0067">ATP-binding</keyword>
<evidence type="ECO:0000256" key="2">
    <source>
        <dbReference type="ARBA" id="ARBA00022448"/>
    </source>
</evidence>
<dbReference type="InterPro" id="IPR036259">
    <property type="entry name" value="MFS_trans_sf"/>
</dbReference>
<comment type="subcellular location">
    <subcellularLocation>
        <location evidence="1 8">Membrane</location>
        <topology evidence="1 8">Multi-pass membrane protein</topology>
    </subcellularLocation>
</comment>
<evidence type="ECO:0000256" key="4">
    <source>
        <dbReference type="ARBA" id="ARBA00022741"/>
    </source>
</evidence>
<evidence type="ECO:0000256" key="5">
    <source>
        <dbReference type="ARBA" id="ARBA00022840"/>
    </source>
</evidence>
<dbReference type="AlphaFoldDB" id="A0A2T1N8Q1"/>
<evidence type="ECO:0000313" key="10">
    <source>
        <dbReference type="Proteomes" id="UP000238426"/>
    </source>
</evidence>
<protein>
    <recommendedName>
        <fullName evidence="8">ADP,ATP carrier protein</fullName>
    </recommendedName>
</protein>
<feature type="transmembrane region" description="Helical" evidence="8">
    <location>
        <begin position="391"/>
        <end position="411"/>
    </location>
</feature>
<feature type="transmembrane region" description="Helical" evidence="8">
    <location>
        <begin position="114"/>
        <end position="135"/>
    </location>
</feature>